<dbReference type="GO" id="GO:0051537">
    <property type="term" value="F:2 iron, 2 sulfur cluster binding"/>
    <property type="evidence" value="ECO:0007669"/>
    <property type="project" value="UniProtKB-KW"/>
</dbReference>
<dbReference type="SUPFAM" id="SSF46548">
    <property type="entry name" value="alpha-helical ferredoxin"/>
    <property type="match status" value="1"/>
</dbReference>
<dbReference type="GO" id="GO:0009055">
    <property type="term" value="F:electron transfer activity"/>
    <property type="evidence" value="ECO:0007669"/>
    <property type="project" value="InterPro"/>
</dbReference>
<dbReference type="InterPro" id="IPR006058">
    <property type="entry name" value="2Fe2S_fd_BS"/>
</dbReference>
<comment type="similarity">
    <text evidence="3">Belongs to the succinate dehydrogenase/fumarate reductase iron-sulfur protein family.</text>
</comment>
<dbReference type="GO" id="GO:0016491">
    <property type="term" value="F:oxidoreductase activity"/>
    <property type="evidence" value="ECO:0007669"/>
    <property type="project" value="UniProtKB-KW"/>
</dbReference>
<dbReference type="Pfam" id="PF13085">
    <property type="entry name" value="Fer2_3"/>
    <property type="match status" value="1"/>
</dbReference>
<dbReference type="InterPro" id="IPR012675">
    <property type="entry name" value="Beta-grasp_dom_sf"/>
</dbReference>
<dbReference type="Gene3D" id="3.10.20.30">
    <property type="match status" value="1"/>
</dbReference>
<dbReference type="PROSITE" id="PS51379">
    <property type="entry name" value="4FE4S_FER_2"/>
    <property type="match status" value="1"/>
</dbReference>
<evidence type="ECO:0000313" key="12">
    <source>
        <dbReference type="EMBL" id="ACU63938.1"/>
    </source>
</evidence>
<evidence type="ECO:0000256" key="6">
    <source>
        <dbReference type="ARBA" id="ARBA00022723"/>
    </source>
</evidence>
<proteinExistence type="inferred from homology"/>
<dbReference type="PANTHER" id="PTHR11921">
    <property type="entry name" value="SUCCINATE DEHYDROGENASE IRON-SULFUR PROTEIN"/>
    <property type="match status" value="1"/>
</dbReference>
<accession>A0A979GAU9</accession>
<dbReference type="InterPro" id="IPR009051">
    <property type="entry name" value="Helical_ferredxn"/>
</dbReference>
<dbReference type="PROSITE" id="PS00197">
    <property type="entry name" value="2FE2S_FER_1"/>
    <property type="match status" value="1"/>
</dbReference>
<evidence type="ECO:0000256" key="4">
    <source>
        <dbReference type="ARBA" id="ARBA00022485"/>
    </source>
</evidence>
<dbReference type="GO" id="GO:0022904">
    <property type="term" value="P:respiratory electron transport chain"/>
    <property type="evidence" value="ECO:0007669"/>
    <property type="project" value="TreeGrafter"/>
</dbReference>
<keyword evidence="6" id="KW-0479">Metal-binding</keyword>
<dbReference type="InterPro" id="IPR017896">
    <property type="entry name" value="4Fe4S_Fe-S-bd"/>
</dbReference>
<dbReference type="RefSeq" id="WP_012794101.1">
    <property type="nucleotide sequence ID" value="NC_013132.1"/>
</dbReference>
<dbReference type="InterPro" id="IPR025192">
    <property type="entry name" value="Succ_DH/fum_Rdtase_N"/>
</dbReference>
<evidence type="ECO:0000259" key="11">
    <source>
        <dbReference type="PROSITE" id="PS51379"/>
    </source>
</evidence>
<dbReference type="GO" id="GO:0051539">
    <property type="term" value="F:4 iron, 4 sulfur cluster binding"/>
    <property type="evidence" value="ECO:0007669"/>
    <property type="project" value="UniProtKB-KW"/>
</dbReference>
<evidence type="ECO:0000256" key="9">
    <source>
        <dbReference type="ARBA" id="ARBA00023014"/>
    </source>
</evidence>
<keyword evidence="7" id="KW-0560">Oxidoreductase</keyword>
<dbReference type="PANTHER" id="PTHR11921:SF41">
    <property type="entry name" value="SUCCINATE DEHYDROGENASE"/>
    <property type="match status" value="1"/>
</dbReference>
<dbReference type="SUPFAM" id="SSF54292">
    <property type="entry name" value="2Fe-2S ferredoxin-like"/>
    <property type="match status" value="1"/>
</dbReference>
<evidence type="ECO:0000256" key="5">
    <source>
        <dbReference type="ARBA" id="ARBA00022714"/>
    </source>
</evidence>
<comment type="cofactor">
    <cofactor evidence="1">
        <name>[3Fe-4S] cluster</name>
        <dbReference type="ChEBI" id="CHEBI:21137"/>
    </cofactor>
</comment>
<dbReference type="OrthoDB" id="9804391at2"/>
<keyword evidence="5" id="KW-0001">2Fe-2S</keyword>
<dbReference type="KEGG" id="cpi:Cpin_6534"/>
<keyword evidence="9" id="KW-0411">Iron-sulfur</keyword>
<gene>
    <name evidence="12" type="ordered locus">Cpin_6534</name>
</gene>
<evidence type="ECO:0000256" key="2">
    <source>
        <dbReference type="ARBA" id="ARBA00001966"/>
    </source>
</evidence>
<dbReference type="AlphaFoldDB" id="A0A979GAU9"/>
<evidence type="ECO:0000256" key="1">
    <source>
        <dbReference type="ARBA" id="ARBA00001927"/>
    </source>
</evidence>
<evidence type="ECO:0000256" key="8">
    <source>
        <dbReference type="ARBA" id="ARBA00023004"/>
    </source>
</evidence>
<sequence>MEHYNMNLTLKVWRQKNTNAQGHFESYQVPGVSSEMSFLEMFDVLNERLINEGKEPVAFDHDCREGICGACSMHINGRAHGPWAGTTTCQLHMRAFKDGDTITVEPWRAGSFPVVKDLTVDRGAFDRIIEAGGYVSVNTGNAQDANNILVPKDKADAAFAAAACIGCGACVAACKNSSAMLFVSAKVSQLALLPQGQPEKKSRALNMIAQMDKEGFGSCTNTGACEAECPKEISLTNIARLNREYIAAGLSYEK</sequence>
<comment type="cofactor">
    <cofactor evidence="10">
        <name>[2Fe-2S] cluster</name>
        <dbReference type="ChEBI" id="CHEBI:190135"/>
    </cofactor>
</comment>
<name>A0A979GAU9_CHIPD</name>
<dbReference type="Gene3D" id="1.10.1060.10">
    <property type="entry name" value="Alpha-helical ferredoxin"/>
    <property type="match status" value="1"/>
</dbReference>
<protein>
    <submittedName>
        <fullName evidence="12">Succinate dehydrogenase and fumarate reductase iron-sulfur protein</fullName>
    </submittedName>
</protein>
<dbReference type="InterPro" id="IPR004489">
    <property type="entry name" value="Succ_DH/fum_Rdtase_Fe-S"/>
</dbReference>
<dbReference type="NCBIfam" id="TIGR00384">
    <property type="entry name" value="dhsB"/>
    <property type="match status" value="1"/>
</dbReference>
<evidence type="ECO:0000256" key="7">
    <source>
        <dbReference type="ARBA" id="ARBA00023002"/>
    </source>
</evidence>
<evidence type="ECO:0000256" key="10">
    <source>
        <dbReference type="ARBA" id="ARBA00034078"/>
    </source>
</evidence>
<dbReference type="InterPro" id="IPR036010">
    <property type="entry name" value="2Fe-2S_ferredoxin-like_sf"/>
</dbReference>
<dbReference type="GO" id="GO:0046872">
    <property type="term" value="F:metal ion binding"/>
    <property type="evidence" value="ECO:0007669"/>
    <property type="project" value="UniProtKB-KW"/>
</dbReference>
<dbReference type="Pfam" id="PF13183">
    <property type="entry name" value="Fer4_8"/>
    <property type="match status" value="1"/>
</dbReference>
<reference evidence="13" key="1">
    <citation type="submission" date="2009-08" db="EMBL/GenBank/DDBJ databases">
        <title>The complete genome of Chitinophaga pinensis DSM 2588.</title>
        <authorList>
            <consortium name="US DOE Joint Genome Institute (JGI-PGF)"/>
            <person name="Lucas S."/>
            <person name="Copeland A."/>
            <person name="Lapidus A."/>
            <person name="Glavina del Rio T."/>
            <person name="Dalin E."/>
            <person name="Tice H."/>
            <person name="Bruce D."/>
            <person name="Goodwin L."/>
            <person name="Pitluck S."/>
            <person name="Kyrpides N."/>
            <person name="Mavromatis K."/>
            <person name="Ivanova N."/>
            <person name="Mikhailova N."/>
            <person name="Sims D."/>
            <person name="Meinche L."/>
            <person name="Brettin T."/>
            <person name="Detter J.C."/>
            <person name="Han C."/>
            <person name="Larimer F."/>
            <person name="Land M."/>
            <person name="Hauser L."/>
            <person name="Markowitz V."/>
            <person name="Cheng J.-F."/>
            <person name="Hugenholtz P."/>
            <person name="Woyke T."/>
            <person name="Wu D."/>
            <person name="Spring S."/>
            <person name="Klenk H.-P."/>
            <person name="Eisen J.A."/>
        </authorList>
    </citation>
    <scope>NUCLEOTIDE SEQUENCE [LARGE SCALE GENOMIC DNA]</scope>
    <source>
        <strain evidence="13">ATCC 43595 / DSM 2588 / LMG 13176 / NBRC 15968 / NCIMB 11800 / UQM 2034</strain>
    </source>
</reference>
<evidence type="ECO:0000256" key="3">
    <source>
        <dbReference type="ARBA" id="ARBA00009433"/>
    </source>
</evidence>
<dbReference type="GO" id="GO:0006099">
    <property type="term" value="P:tricarboxylic acid cycle"/>
    <property type="evidence" value="ECO:0007669"/>
    <property type="project" value="InterPro"/>
</dbReference>
<evidence type="ECO:0000313" key="13">
    <source>
        <dbReference type="Proteomes" id="UP000002215"/>
    </source>
</evidence>
<dbReference type="Proteomes" id="UP000002215">
    <property type="component" value="Chromosome"/>
</dbReference>
<dbReference type="EMBL" id="CP001699">
    <property type="protein sequence ID" value="ACU63938.1"/>
    <property type="molecule type" value="Genomic_DNA"/>
</dbReference>
<keyword evidence="4" id="KW-0004">4Fe-4S</keyword>
<feature type="domain" description="4Fe-4S ferredoxin-type" evidence="11">
    <location>
        <begin position="155"/>
        <end position="185"/>
    </location>
</feature>
<dbReference type="InterPro" id="IPR050573">
    <property type="entry name" value="SDH/FRD_Iron-Sulfur"/>
</dbReference>
<keyword evidence="8" id="KW-0408">Iron</keyword>
<organism evidence="12 13">
    <name type="scientific">Chitinophaga pinensis (strain ATCC 43595 / DSM 2588 / LMG 13176 / NBRC 15968 / NCIMB 11800 / UQM 2034)</name>
    <dbReference type="NCBI Taxonomy" id="485918"/>
    <lineage>
        <taxon>Bacteria</taxon>
        <taxon>Pseudomonadati</taxon>
        <taxon>Bacteroidota</taxon>
        <taxon>Chitinophagia</taxon>
        <taxon>Chitinophagales</taxon>
        <taxon>Chitinophagaceae</taxon>
        <taxon>Chitinophaga</taxon>
    </lineage>
</organism>
<reference evidence="12 13" key="2">
    <citation type="journal article" date="2010" name="Stand. Genomic Sci.">
        <title>Complete genome sequence of Chitinophaga pinensis type strain (UQM 2034).</title>
        <authorList>
            <person name="Glavina Del Rio T."/>
            <person name="Abt B."/>
            <person name="Spring S."/>
            <person name="Lapidus A."/>
            <person name="Nolan M."/>
            <person name="Tice H."/>
            <person name="Copeland A."/>
            <person name="Cheng J.F."/>
            <person name="Chen F."/>
            <person name="Bruce D."/>
            <person name="Goodwin L."/>
            <person name="Pitluck S."/>
            <person name="Ivanova N."/>
            <person name="Mavromatis K."/>
            <person name="Mikhailova N."/>
            <person name="Pati A."/>
            <person name="Chen A."/>
            <person name="Palaniappan K."/>
            <person name="Land M."/>
            <person name="Hauser L."/>
            <person name="Chang Y.J."/>
            <person name="Jeffries C.D."/>
            <person name="Chain P."/>
            <person name="Saunders E."/>
            <person name="Detter J.C."/>
            <person name="Brettin T."/>
            <person name="Rohde M."/>
            <person name="Goker M."/>
            <person name="Bristow J."/>
            <person name="Eisen J.A."/>
            <person name="Markowitz V."/>
            <person name="Hugenholtz P."/>
            <person name="Kyrpides N.C."/>
            <person name="Klenk H.P."/>
            <person name="Lucas S."/>
        </authorList>
    </citation>
    <scope>NUCLEOTIDE SEQUENCE [LARGE SCALE GENOMIC DNA]</scope>
    <source>
        <strain evidence="13">ATCC 43595 / DSM 2588 / LMG 13176 / NBRC 15968 / NCIMB 11800 / UQM 2034</strain>
    </source>
</reference>
<comment type="cofactor">
    <cofactor evidence="2">
        <name>[4Fe-4S] cluster</name>
        <dbReference type="ChEBI" id="CHEBI:49883"/>
    </cofactor>
</comment>
<dbReference type="NCBIfam" id="NF005746">
    <property type="entry name" value="PRK07570.1"/>
    <property type="match status" value="1"/>
</dbReference>